<feature type="domain" description="PAS" evidence="16">
    <location>
        <begin position="1110"/>
        <end position="1180"/>
    </location>
</feature>
<dbReference type="InterPro" id="IPR007895">
    <property type="entry name" value="MASE1"/>
</dbReference>
<evidence type="ECO:0000256" key="8">
    <source>
        <dbReference type="ARBA" id="ARBA00022777"/>
    </source>
</evidence>
<dbReference type="EC" id="2.7.13.3" evidence="3"/>
<comment type="caution">
    <text evidence="18">The sequence shown here is derived from an EMBL/GenBank/DDBJ whole genome shotgun (WGS) entry which is preliminary data.</text>
</comment>
<evidence type="ECO:0000313" key="19">
    <source>
        <dbReference type="Proteomes" id="UP001243009"/>
    </source>
</evidence>
<dbReference type="SUPFAM" id="SSF55785">
    <property type="entry name" value="PYP-like sensor domain (PAS domain)"/>
    <property type="match status" value="9"/>
</dbReference>
<keyword evidence="7 13" id="KW-0812">Transmembrane</keyword>
<dbReference type="InterPro" id="IPR004358">
    <property type="entry name" value="Sig_transdc_His_kin-like_C"/>
</dbReference>
<dbReference type="EMBL" id="JAUTWS010000030">
    <property type="protein sequence ID" value="MDO9711531.1"/>
    <property type="molecule type" value="Genomic_DNA"/>
</dbReference>
<dbReference type="InterPro" id="IPR052162">
    <property type="entry name" value="Sensor_kinase/Photoreceptor"/>
</dbReference>
<dbReference type="Gene3D" id="3.30.450.20">
    <property type="entry name" value="PAS domain"/>
    <property type="match status" value="9"/>
</dbReference>
<feature type="domain" description="PAC" evidence="17">
    <location>
        <begin position="1450"/>
        <end position="1501"/>
    </location>
</feature>
<dbReference type="InterPro" id="IPR011006">
    <property type="entry name" value="CheY-like_superfamily"/>
</dbReference>
<comment type="catalytic activity">
    <reaction evidence="1">
        <text>ATP + protein L-histidine = ADP + protein N-phospho-L-histidine.</text>
        <dbReference type="EC" id="2.7.13.3"/>
    </reaction>
</comment>
<dbReference type="CDD" id="cd00130">
    <property type="entry name" value="PAS"/>
    <property type="match status" value="8"/>
</dbReference>
<keyword evidence="19" id="KW-1185">Reference proteome</keyword>
<feature type="domain" description="PAC" evidence="17">
    <location>
        <begin position="661"/>
        <end position="713"/>
    </location>
</feature>
<feature type="transmembrane region" description="Helical" evidence="13">
    <location>
        <begin position="18"/>
        <end position="35"/>
    </location>
</feature>
<feature type="transmembrane region" description="Helical" evidence="13">
    <location>
        <begin position="197"/>
        <end position="220"/>
    </location>
</feature>
<dbReference type="SMART" id="SM00387">
    <property type="entry name" value="HATPase_c"/>
    <property type="match status" value="1"/>
</dbReference>
<dbReference type="Proteomes" id="UP001243009">
    <property type="component" value="Unassembled WGS sequence"/>
</dbReference>
<gene>
    <name evidence="18" type="ORF">Q7A36_24505</name>
</gene>
<feature type="domain" description="PAC" evidence="17">
    <location>
        <begin position="1321"/>
        <end position="1373"/>
    </location>
</feature>
<dbReference type="Pfam" id="PF00989">
    <property type="entry name" value="PAS"/>
    <property type="match status" value="1"/>
</dbReference>
<dbReference type="PRINTS" id="PR00344">
    <property type="entry name" value="BCTRLSENSOR"/>
</dbReference>
<feature type="transmembrane region" description="Helical" evidence="13">
    <location>
        <begin position="279"/>
        <end position="300"/>
    </location>
</feature>
<dbReference type="InterPro" id="IPR000700">
    <property type="entry name" value="PAS-assoc_C"/>
</dbReference>
<evidence type="ECO:0000256" key="5">
    <source>
        <dbReference type="ARBA" id="ARBA00022553"/>
    </source>
</evidence>
<dbReference type="InterPro" id="IPR000014">
    <property type="entry name" value="PAS"/>
</dbReference>
<dbReference type="InterPro" id="IPR005467">
    <property type="entry name" value="His_kinase_dom"/>
</dbReference>
<protein>
    <recommendedName>
        <fullName evidence="3">histidine kinase</fullName>
        <ecNumber evidence="3">2.7.13.3</ecNumber>
    </recommendedName>
</protein>
<dbReference type="SMART" id="SM00448">
    <property type="entry name" value="REC"/>
    <property type="match status" value="1"/>
</dbReference>
<feature type="domain" description="PAC" evidence="17">
    <location>
        <begin position="405"/>
        <end position="457"/>
    </location>
</feature>
<evidence type="ECO:0000256" key="13">
    <source>
        <dbReference type="SAM" id="Phobius"/>
    </source>
</evidence>
<feature type="domain" description="PAC" evidence="17">
    <location>
        <begin position="790"/>
        <end position="844"/>
    </location>
</feature>
<feature type="domain" description="PAS" evidence="16">
    <location>
        <begin position="588"/>
        <end position="657"/>
    </location>
</feature>
<evidence type="ECO:0000259" key="15">
    <source>
        <dbReference type="PROSITE" id="PS50110"/>
    </source>
</evidence>
<dbReference type="Gene3D" id="3.30.565.10">
    <property type="entry name" value="Histidine kinase-like ATPase, C-terminal domain"/>
    <property type="match status" value="1"/>
</dbReference>
<dbReference type="CDD" id="cd00156">
    <property type="entry name" value="REC"/>
    <property type="match status" value="1"/>
</dbReference>
<evidence type="ECO:0000259" key="14">
    <source>
        <dbReference type="PROSITE" id="PS50109"/>
    </source>
</evidence>
<dbReference type="InterPro" id="IPR013656">
    <property type="entry name" value="PAS_4"/>
</dbReference>
<feature type="domain" description="PAC" evidence="17">
    <location>
        <begin position="1183"/>
        <end position="1235"/>
    </location>
</feature>
<dbReference type="Pfam" id="PF00072">
    <property type="entry name" value="Response_reg"/>
    <property type="match status" value="1"/>
</dbReference>
<dbReference type="SUPFAM" id="SSF52172">
    <property type="entry name" value="CheY-like"/>
    <property type="match status" value="1"/>
</dbReference>
<dbReference type="InterPro" id="IPR013655">
    <property type="entry name" value="PAS_fold_3"/>
</dbReference>
<keyword evidence="10 13" id="KW-0472">Membrane</keyword>
<feature type="domain" description="PAS" evidence="16">
    <location>
        <begin position="330"/>
        <end position="404"/>
    </location>
</feature>
<feature type="domain" description="PAC" evidence="17">
    <location>
        <begin position="1056"/>
        <end position="1109"/>
    </location>
</feature>
<dbReference type="SMART" id="SM00091">
    <property type="entry name" value="PAS"/>
    <property type="match status" value="8"/>
</dbReference>
<evidence type="ECO:0000256" key="7">
    <source>
        <dbReference type="ARBA" id="ARBA00022692"/>
    </source>
</evidence>
<dbReference type="InterPro" id="IPR001610">
    <property type="entry name" value="PAC"/>
</dbReference>
<feature type="domain" description="Histidine kinase" evidence="14">
    <location>
        <begin position="1539"/>
        <end position="1762"/>
    </location>
</feature>
<accession>A0ABT9E5T2</accession>
<dbReference type="InterPro" id="IPR035965">
    <property type="entry name" value="PAS-like_dom_sf"/>
</dbReference>
<feature type="transmembrane region" description="Helical" evidence="13">
    <location>
        <begin position="162"/>
        <end position="185"/>
    </location>
</feature>
<dbReference type="SUPFAM" id="SSF55874">
    <property type="entry name" value="ATPase domain of HSP90 chaperone/DNA topoisomerase II/histidine kinase"/>
    <property type="match status" value="1"/>
</dbReference>
<evidence type="ECO:0000256" key="4">
    <source>
        <dbReference type="ARBA" id="ARBA00022475"/>
    </source>
</evidence>
<evidence type="ECO:0000256" key="1">
    <source>
        <dbReference type="ARBA" id="ARBA00000085"/>
    </source>
</evidence>
<dbReference type="PROSITE" id="PS50112">
    <property type="entry name" value="PAS"/>
    <property type="match status" value="4"/>
</dbReference>
<dbReference type="Pfam" id="PF02518">
    <property type="entry name" value="HATPase_c"/>
    <property type="match status" value="1"/>
</dbReference>
<dbReference type="InterPro" id="IPR036890">
    <property type="entry name" value="HATPase_C_sf"/>
</dbReference>
<dbReference type="Pfam" id="PF05231">
    <property type="entry name" value="MASE1"/>
    <property type="match status" value="1"/>
</dbReference>
<dbReference type="PROSITE" id="PS50110">
    <property type="entry name" value="RESPONSE_REGULATORY"/>
    <property type="match status" value="1"/>
</dbReference>
<keyword evidence="12" id="KW-0175">Coiled coil</keyword>
<keyword evidence="9 13" id="KW-1133">Transmembrane helix</keyword>
<comment type="subcellular location">
    <subcellularLocation>
        <location evidence="2">Cell membrane</location>
        <topology evidence="2">Multi-pass membrane protein</topology>
    </subcellularLocation>
</comment>
<feature type="transmembrane region" description="Helical" evidence="13">
    <location>
        <begin position="240"/>
        <end position="267"/>
    </location>
</feature>
<evidence type="ECO:0000259" key="16">
    <source>
        <dbReference type="PROSITE" id="PS50112"/>
    </source>
</evidence>
<evidence type="ECO:0000313" key="18">
    <source>
        <dbReference type="EMBL" id="MDO9711531.1"/>
    </source>
</evidence>
<feature type="transmembrane region" description="Helical" evidence="13">
    <location>
        <begin position="90"/>
        <end position="112"/>
    </location>
</feature>
<feature type="domain" description="PAC" evidence="17">
    <location>
        <begin position="534"/>
        <end position="587"/>
    </location>
</feature>
<dbReference type="InterPro" id="IPR001789">
    <property type="entry name" value="Sig_transdc_resp-reg_receiver"/>
</dbReference>
<keyword evidence="5 11" id="KW-0597">Phosphoprotein</keyword>
<proteinExistence type="predicted"/>
<dbReference type="PROSITE" id="PS50113">
    <property type="entry name" value="PAC"/>
    <property type="match status" value="8"/>
</dbReference>
<keyword evidence="6" id="KW-0808">Transferase</keyword>
<evidence type="ECO:0000256" key="12">
    <source>
        <dbReference type="SAM" id="Coils"/>
    </source>
</evidence>
<dbReference type="Gene3D" id="1.10.287.130">
    <property type="match status" value="1"/>
</dbReference>
<dbReference type="Gene3D" id="3.40.50.2300">
    <property type="match status" value="1"/>
</dbReference>
<sequence length="1918" mass="204304">MTAGALPGAPRGGDAARVLAFGLAYLLAALLGHALTLRPVAVASVWPAAGLYLAALLLAPPRRWPPLIGAAAAANLAADVLVMGRPPLLVLGFVLANALEVLAGAALLRLLLRGRRPQPGLRLRDTVALGAAALAAPAVGGAVGAAAANALAGAPFAAVWPVWWAADVVGNLVVAPLLLAAAPAWRRPGRAAAGPLWWLEAAAAHAAVLGAAAAVFWLATPMVPLPFLTMPPLLWAALRLGPLATASASALLALCAVGAVAAGFGPFDHGSLAPSGQAVLLQLFIAVATATAQLLAAATAERRTALSRLTAANARLEAAVAARTAELAASEAQMRLLVEGVEDVFWMCEPETGRSLYIGPAFARIFGRPLPAVPGPNAAWIEAIHPEDRERAVATFRARALTTGYDLEYRIRRPDGELRWLRERGWPVPTPAGAPRRAAGLTSDITERRRAAEALADSEAVLRLSQEQARIASFSLDLRSGMLRCAPGAMQVFGFAPDRDGMTLEEWHSTIHPEDAGRIARQRAEALDRRDPGAHFEYRVVRPDTDAVLDVEMRARCEYAADGTPLRVLGVAIDVTDWKRAEAALAASEARLRDLLATLDLGAAMARDMDGTIRHWSKGCERLYGWTAAEAVGRISHDLLRTVFPVTRGEIEAALRRDGEWAGDLRHRRRDGREVVVAARKVLRQEKEGGPGSVLEVLEDVTAQRRAEAALAASEARLRLAVEGTGLATWDVDLASGEAVWSPNHFGMFGYAPEPSGRATYAMWCDRIHPEDWPAIEAANRAAMRGATPFRLAYRIRRRDDGAERWIETSGRFLDHGPDGAPRRVIGVNLDATERREAEAALAGSEARLRSVVETAADGILVADAAGGVVLANRAALRIFGYDDDPDGLLGRDLERLMPEAEAARHGGYLAAHRATGQARAIGVPGRTLMGRRRDGSEFPIDLSVGSFEVGGERFFTGVVRDVSQRVTAEAALRESEALLRLAQEAAGVGIFECDLATGRTEWSATMFRLYGLDPAGPAPGMAPGGGHTALVHPGDRGWLGERRAAMVADPAADLFEHEFRILRAETGEERWIAARGEFVRDAAGRARLVRGGQRDITDRRATEAALAASEARFRALAEAIPSLLFETDAEGGAIYLNPRFTEYTGLPQDALTGDGWLRILHPEDRARTAEAWTAAIRSGGSYDIEYRLRRHDGAFRWFLGRAVPVRDGGGGIARWVGTCTDIEDRRQAEAALRESEARLRIEAERVDLALRAGAILGTWDWDLPSDRFTVDERFAESFGIDPALGRTGLALEQVIATVHPDDLAGLRAAIAEVIGRGGAYSHEYRVRGRDGIYRWIEANGRVDHAPDGTPLRFPGVLLDAGQRRAAEERLRENEVRLRLALEAGGMGYWSWDLATDRLEWDARQFALFGLDPTRGQPSGEEALSTVHPDDLPGLTAAIESALAAGDGVFSHEFRVVHRGGVRWLAGHGHAVPGPDGRATRMVGLNFDVTARREAEAVLAREAEQLDRLAEERGRALAESQARLAHASKMEALGRLAGGIAHDFNNVLQAVQGGITLASKRLHSDPAAVQRYLGLAGEAAGRGAAVTGRLLSFARRSELRAEPLAPGPLLAGMAEFLRPAIGPNIAIRVEAAAGLPPMLADRSQLEAVLANLANNARDAMPGGGTLTLAAKAVAVPRKAGSPSGLAAGVYVQILVADEGEGMPPEVLARVSEPFFTTKPEGKGTGLGLAMARGFAEQSGGGLSIDSAPGRGTTVSIWLPRVQEEVPPQYEIPDLPAANLAGLPPGAATLLLVEDKPEVRAVLAAQFEDHGYAVRQAEDAAAALAMLRHGLRPDALITDLTMPGTQDGLDLVVGARSLLPRLPAVLVTGHAGDAMPGRFEEAERSGPFALVRKPASPEALLDRLARVLRQSGVVGRAAR</sequence>
<organism evidence="18 19">
    <name type="scientific">Paracraurococcus lichenis</name>
    <dbReference type="NCBI Taxonomy" id="3064888"/>
    <lineage>
        <taxon>Bacteria</taxon>
        <taxon>Pseudomonadati</taxon>
        <taxon>Pseudomonadota</taxon>
        <taxon>Alphaproteobacteria</taxon>
        <taxon>Acetobacterales</taxon>
        <taxon>Roseomonadaceae</taxon>
        <taxon>Paracraurococcus</taxon>
    </lineage>
</organism>
<evidence type="ECO:0000256" key="3">
    <source>
        <dbReference type="ARBA" id="ARBA00012438"/>
    </source>
</evidence>
<reference evidence="18 19" key="1">
    <citation type="submission" date="2023-08" db="EMBL/GenBank/DDBJ databases">
        <title>The draft genome sequence of Paracraurococcus sp. LOR1-02.</title>
        <authorList>
            <person name="Kingkaew E."/>
            <person name="Tanasupawat S."/>
        </authorList>
    </citation>
    <scope>NUCLEOTIDE SEQUENCE [LARGE SCALE GENOMIC DNA]</scope>
    <source>
        <strain evidence="18 19">LOR1-02</strain>
    </source>
</reference>
<dbReference type="Pfam" id="PF08447">
    <property type="entry name" value="PAS_3"/>
    <property type="match status" value="7"/>
</dbReference>
<dbReference type="InterPro" id="IPR036097">
    <property type="entry name" value="HisK_dim/P_sf"/>
</dbReference>
<dbReference type="RefSeq" id="WP_305106389.1">
    <property type="nucleotide sequence ID" value="NZ_JAUTWS010000030.1"/>
</dbReference>
<feature type="coiled-coil region" evidence="12">
    <location>
        <begin position="1492"/>
        <end position="1519"/>
    </location>
</feature>
<dbReference type="PROSITE" id="PS50109">
    <property type="entry name" value="HIS_KIN"/>
    <property type="match status" value="1"/>
</dbReference>
<name>A0ABT9E5T2_9PROT</name>
<evidence type="ECO:0000259" key="17">
    <source>
        <dbReference type="PROSITE" id="PS50113"/>
    </source>
</evidence>
<dbReference type="Gene3D" id="2.10.70.100">
    <property type="match status" value="3"/>
</dbReference>
<feature type="transmembrane region" description="Helical" evidence="13">
    <location>
        <begin position="41"/>
        <end position="59"/>
    </location>
</feature>
<dbReference type="SMART" id="SM00086">
    <property type="entry name" value="PAC"/>
    <property type="match status" value="9"/>
</dbReference>
<evidence type="ECO:0000256" key="2">
    <source>
        <dbReference type="ARBA" id="ARBA00004651"/>
    </source>
</evidence>
<dbReference type="NCBIfam" id="TIGR00229">
    <property type="entry name" value="sensory_box"/>
    <property type="match status" value="8"/>
</dbReference>
<dbReference type="InterPro" id="IPR013767">
    <property type="entry name" value="PAS_fold"/>
</dbReference>
<feature type="transmembrane region" description="Helical" evidence="13">
    <location>
        <begin position="133"/>
        <end position="156"/>
    </location>
</feature>
<keyword evidence="4" id="KW-1003">Cell membrane</keyword>
<keyword evidence="8" id="KW-0418">Kinase</keyword>
<evidence type="ECO:0000256" key="6">
    <source>
        <dbReference type="ARBA" id="ARBA00022679"/>
    </source>
</evidence>
<feature type="domain" description="Response regulatory" evidence="15">
    <location>
        <begin position="1788"/>
        <end position="1907"/>
    </location>
</feature>
<evidence type="ECO:0000256" key="11">
    <source>
        <dbReference type="PROSITE-ProRule" id="PRU00169"/>
    </source>
</evidence>
<feature type="domain" description="PAS" evidence="16">
    <location>
        <begin position="845"/>
        <end position="885"/>
    </location>
</feature>
<evidence type="ECO:0000256" key="9">
    <source>
        <dbReference type="ARBA" id="ARBA00022989"/>
    </source>
</evidence>
<dbReference type="PANTHER" id="PTHR43304:SF1">
    <property type="entry name" value="PAC DOMAIN-CONTAINING PROTEIN"/>
    <property type="match status" value="1"/>
</dbReference>
<evidence type="ECO:0000256" key="10">
    <source>
        <dbReference type="ARBA" id="ARBA00023136"/>
    </source>
</evidence>
<feature type="modified residue" description="4-aspartylphosphate" evidence="11">
    <location>
        <position position="1838"/>
    </location>
</feature>
<dbReference type="PANTHER" id="PTHR43304">
    <property type="entry name" value="PHYTOCHROME-LIKE PROTEIN CPH1"/>
    <property type="match status" value="1"/>
</dbReference>
<dbReference type="InterPro" id="IPR003594">
    <property type="entry name" value="HATPase_dom"/>
</dbReference>
<dbReference type="SUPFAM" id="SSF47384">
    <property type="entry name" value="Homodimeric domain of signal transducing histidine kinase"/>
    <property type="match status" value="1"/>
</dbReference>
<dbReference type="Pfam" id="PF08448">
    <property type="entry name" value="PAS_4"/>
    <property type="match status" value="1"/>
</dbReference>